<dbReference type="PANTHER" id="PTHR30543">
    <property type="entry name" value="CHROMATE REDUCTASE"/>
    <property type="match status" value="1"/>
</dbReference>
<evidence type="ECO:0000313" key="2">
    <source>
        <dbReference type="EMBL" id="MFG6449278.1"/>
    </source>
</evidence>
<dbReference type="RefSeq" id="WP_394462306.1">
    <property type="nucleotide sequence ID" value="NZ_JBIGHZ010000005.1"/>
</dbReference>
<dbReference type="EMBL" id="JBIGHZ010000005">
    <property type="protein sequence ID" value="MFG6449278.1"/>
    <property type="molecule type" value="Genomic_DNA"/>
</dbReference>
<accession>A0ABW7FY52</accession>
<dbReference type="EC" id="1.-.-.-" evidence="2"/>
<comment type="caution">
    <text evidence="2">The sequence shown here is derived from an EMBL/GenBank/DDBJ whole genome shotgun (WGS) entry which is preliminary data.</text>
</comment>
<keyword evidence="2" id="KW-0560">Oxidoreductase</keyword>
<organism evidence="2 3">
    <name type="scientific">Roseateles rivi</name>
    <dbReference type="NCBI Taxonomy" id="3299028"/>
    <lineage>
        <taxon>Bacteria</taxon>
        <taxon>Pseudomonadati</taxon>
        <taxon>Pseudomonadota</taxon>
        <taxon>Betaproteobacteria</taxon>
        <taxon>Burkholderiales</taxon>
        <taxon>Sphaerotilaceae</taxon>
        <taxon>Roseateles</taxon>
    </lineage>
</organism>
<dbReference type="Proteomes" id="UP001606099">
    <property type="component" value="Unassembled WGS sequence"/>
</dbReference>
<dbReference type="InterPro" id="IPR050712">
    <property type="entry name" value="NAD(P)H-dep_reductase"/>
</dbReference>
<protein>
    <submittedName>
        <fullName evidence="2">NADPH-dependent FMN reductase</fullName>
        <ecNumber evidence="2">1.-.-.-</ecNumber>
    </submittedName>
</protein>
<dbReference type="GO" id="GO:0016491">
    <property type="term" value="F:oxidoreductase activity"/>
    <property type="evidence" value="ECO:0007669"/>
    <property type="project" value="UniProtKB-KW"/>
</dbReference>
<name>A0ABW7FY52_9BURK</name>
<feature type="domain" description="NADPH-dependent FMN reductase-like" evidence="1">
    <location>
        <begin position="3"/>
        <end position="142"/>
    </location>
</feature>
<keyword evidence="3" id="KW-1185">Reference proteome</keyword>
<dbReference type="PANTHER" id="PTHR30543:SF21">
    <property type="entry name" value="NAD(P)H-DEPENDENT FMN REDUCTASE LOT6"/>
    <property type="match status" value="1"/>
</dbReference>
<evidence type="ECO:0000259" key="1">
    <source>
        <dbReference type="Pfam" id="PF03358"/>
    </source>
</evidence>
<dbReference type="InterPro" id="IPR005025">
    <property type="entry name" value="FMN_Rdtase-like_dom"/>
</dbReference>
<proteinExistence type="predicted"/>
<dbReference type="InterPro" id="IPR029039">
    <property type="entry name" value="Flavoprotein-like_sf"/>
</dbReference>
<dbReference type="Pfam" id="PF03358">
    <property type="entry name" value="FMN_red"/>
    <property type="match status" value="1"/>
</dbReference>
<dbReference type="SUPFAM" id="SSF52218">
    <property type="entry name" value="Flavoproteins"/>
    <property type="match status" value="1"/>
</dbReference>
<reference evidence="2 3" key="1">
    <citation type="submission" date="2024-08" db="EMBL/GenBank/DDBJ databases">
        <authorList>
            <person name="Lu H."/>
        </authorList>
    </citation>
    <scope>NUCLEOTIDE SEQUENCE [LARGE SCALE GENOMIC DNA]</scope>
    <source>
        <strain evidence="2 3">BYS180W</strain>
    </source>
</reference>
<dbReference type="Gene3D" id="3.40.50.360">
    <property type="match status" value="1"/>
</dbReference>
<evidence type="ECO:0000313" key="3">
    <source>
        <dbReference type="Proteomes" id="UP001606099"/>
    </source>
</evidence>
<gene>
    <name evidence="2" type="ORF">ACG0Z6_13700</name>
</gene>
<sequence>MTTILALSGSLRAASRNTGLLRCAQAQAPRGVSVEIADLRDIPFYNADHPEPTPAVAQFFAQLERCDALLLACPEYNYSIAPVLKNALDWASRAPNNSLLAGKPTAIVSAGGGMGGSRAQYHLRQVAVCLKLNVLLAPELFANAFGPDFNEAGDVVGERTRALVAGQLDALLALR</sequence>